<protein>
    <submittedName>
        <fullName evidence="2">Uncharacterized protein</fullName>
    </submittedName>
</protein>
<proteinExistence type="predicted"/>
<sequence>MMAIKVKFSLRVENEPKLERVFYFEDFHLRPAVTGRKTGPVCTVCETLARDNMKRCAAALLRVRASERVEHEHAWNTTGEAIPQNGNLGRKSNLLVEPRWEFFARSRNLWTLHVDKRRQDEHEPLCAATELHRRHGVSLETEAGAPHGARRVHARPDALQRGNGLLERGPAVMAAEFFCVC</sequence>
<keyword evidence="1" id="KW-1185">Reference proteome</keyword>
<name>A0A1I7XYD0_9BILA</name>
<evidence type="ECO:0000313" key="2">
    <source>
        <dbReference type="WBParaSite" id="L893_g10734.t1"/>
    </source>
</evidence>
<reference evidence="2" key="1">
    <citation type="submission" date="2016-11" db="UniProtKB">
        <authorList>
            <consortium name="WormBaseParasite"/>
        </authorList>
    </citation>
    <scope>IDENTIFICATION</scope>
</reference>
<dbReference type="WBParaSite" id="L893_g10734.t1">
    <property type="protein sequence ID" value="L893_g10734.t1"/>
    <property type="gene ID" value="L893_g10734"/>
</dbReference>
<dbReference type="Proteomes" id="UP000095287">
    <property type="component" value="Unplaced"/>
</dbReference>
<organism evidence="1 2">
    <name type="scientific">Steinernema glaseri</name>
    <dbReference type="NCBI Taxonomy" id="37863"/>
    <lineage>
        <taxon>Eukaryota</taxon>
        <taxon>Metazoa</taxon>
        <taxon>Ecdysozoa</taxon>
        <taxon>Nematoda</taxon>
        <taxon>Chromadorea</taxon>
        <taxon>Rhabditida</taxon>
        <taxon>Tylenchina</taxon>
        <taxon>Panagrolaimomorpha</taxon>
        <taxon>Strongyloidoidea</taxon>
        <taxon>Steinernematidae</taxon>
        <taxon>Steinernema</taxon>
    </lineage>
</organism>
<evidence type="ECO:0000313" key="1">
    <source>
        <dbReference type="Proteomes" id="UP000095287"/>
    </source>
</evidence>
<dbReference type="AlphaFoldDB" id="A0A1I7XYD0"/>
<accession>A0A1I7XYD0</accession>